<dbReference type="PaxDb" id="29760-VIT_07s0005g01930.t01"/>
<evidence type="ECO:0000313" key="3">
    <source>
        <dbReference type="Proteomes" id="UP000009183"/>
    </source>
</evidence>
<protein>
    <submittedName>
        <fullName evidence="2">Uncharacterized protein</fullName>
    </submittedName>
</protein>
<keyword evidence="3" id="KW-1185">Reference proteome</keyword>
<feature type="chain" id="PRO_5003336243" evidence="1">
    <location>
        <begin position="17"/>
        <end position="72"/>
    </location>
</feature>
<evidence type="ECO:0000313" key="2">
    <source>
        <dbReference type="EMBL" id="CCB60039.1"/>
    </source>
</evidence>
<dbReference type="EMBL" id="FN596502">
    <property type="protein sequence ID" value="CCB60039.1"/>
    <property type="molecule type" value="Genomic_DNA"/>
</dbReference>
<proteinExistence type="predicted"/>
<dbReference type="AlphaFoldDB" id="F6HZC4"/>
<dbReference type="Proteomes" id="UP000009183">
    <property type="component" value="Chromosome 7"/>
</dbReference>
<keyword evidence="1" id="KW-0732">Signal</keyword>
<name>F6HZC4_VITVI</name>
<feature type="signal peptide" evidence="1">
    <location>
        <begin position="1"/>
        <end position="16"/>
    </location>
</feature>
<reference evidence="3" key="1">
    <citation type="journal article" date="2007" name="Nature">
        <title>The grapevine genome sequence suggests ancestral hexaploidization in major angiosperm phyla.</title>
        <authorList>
            <consortium name="The French-Italian Public Consortium for Grapevine Genome Characterization."/>
            <person name="Jaillon O."/>
            <person name="Aury J.-M."/>
            <person name="Noel B."/>
            <person name="Policriti A."/>
            <person name="Clepet C."/>
            <person name="Casagrande A."/>
            <person name="Choisne N."/>
            <person name="Aubourg S."/>
            <person name="Vitulo N."/>
            <person name="Jubin C."/>
            <person name="Vezzi A."/>
            <person name="Legeai F."/>
            <person name="Hugueney P."/>
            <person name="Dasilva C."/>
            <person name="Horner D."/>
            <person name="Mica E."/>
            <person name="Jublot D."/>
            <person name="Poulain J."/>
            <person name="Bruyere C."/>
            <person name="Billault A."/>
            <person name="Segurens B."/>
            <person name="Gouyvenoux M."/>
            <person name="Ugarte E."/>
            <person name="Cattonaro F."/>
            <person name="Anthouard V."/>
            <person name="Vico V."/>
            <person name="Del Fabbro C."/>
            <person name="Alaux M."/>
            <person name="Di Gaspero G."/>
            <person name="Dumas V."/>
            <person name="Felice N."/>
            <person name="Paillard S."/>
            <person name="Juman I."/>
            <person name="Moroldo M."/>
            <person name="Scalabrin S."/>
            <person name="Canaguier A."/>
            <person name="Le Clainche I."/>
            <person name="Malacrida G."/>
            <person name="Durand E."/>
            <person name="Pesole G."/>
            <person name="Laucou V."/>
            <person name="Chatelet P."/>
            <person name="Merdinoglu D."/>
            <person name="Delledonne M."/>
            <person name="Pezzotti M."/>
            <person name="Lecharny A."/>
            <person name="Scarpelli C."/>
            <person name="Artiguenave F."/>
            <person name="Pe M.E."/>
            <person name="Valle G."/>
            <person name="Morgante M."/>
            <person name="Caboche M."/>
            <person name="Adam-Blondon A.-F."/>
            <person name="Weissenbach J."/>
            <person name="Quetier F."/>
            <person name="Wincker P."/>
        </authorList>
    </citation>
    <scope>NUCLEOTIDE SEQUENCE [LARGE SCALE GENOMIC DNA]</scope>
    <source>
        <strain evidence="3">cv. Pinot noir / PN40024</strain>
    </source>
</reference>
<dbReference type="HOGENOM" id="CLU_2727407_0_0_1"/>
<evidence type="ECO:0000256" key="1">
    <source>
        <dbReference type="SAM" id="SignalP"/>
    </source>
</evidence>
<organism evidence="2 3">
    <name type="scientific">Vitis vinifera</name>
    <name type="common">Grape</name>
    <dbReference type="NCBI Taxonomy" id="29760"/>
    <lineage>
        <taxon>Eukaryota</taxon>
        <taxon>Viridiplantae</taxon>
        <taxon>Streptophyta</taxon>
        <taxon>Embryophyta</taxon>
        <taxon>Tracheophyta</taxon>
        <taxon>Spermatophyta</taxon>
        <taxon>Magnoliopsida</taxon>
        <taxon>eudicotyledons</taxon>
        <taxon>Gunneridae</taxon>
        <taxon>Pentapetalae</taxon>
        <taxon>rosids</taxon>
        <taxon>Vitales</taxon>
        <taxon>Vitaceae</taxon>
        <taxon>Viteae</taxon>
        <taxon>Vitis</taxon>
    </lineage>
</organism>
<accession>F6HZC4</accession>
<dbReference type="InParanoid" id="F6HZC4"/>
<sequence>MASLMLLLGALMRWHQNFFTGEGWRGEQYGAEDNLRGNGDAVPGMQYDYASGPVKEEDEAQTWKIADCCIWP</sequence>
<gene>
    <name evidence="2" type="ordered locus">VIT_07s0005g01930</name>
</gene>